<dbReference type="AlphaFoldDB" id="A0A0V1M2R5"/>
<protein>
    <submittedName>
        <fullName evidence="1">Uncharacterized protein</fullName>
    </submittedName>
</protein>
<comment type="caution">
    <text evidence="1">The sequence shown here is derived from an EMBL/GenBank/DDBJ whole genome shotgun (WGS) entry which is preliminary data.</text>
</comment>
<gene>
    <name evidence="1" type="ORF">T10_12811</name>
</gene>
<keyword evidence="2" id="KW-1185">Reference proteome</keyword>
<dbReference type="Proteomes" id="UP000054843">
    <property type="component" value="Unassembled WGS sequence"/>
</dbReference>
<evidence type="ECO:0000313" key="2">
    <source>
        <dbReference type="Proteomes" id="UP000054843"/>
    </source>
</evidence>
<name>A0A0V1M2R5_9BILA</name>
<dbReference type="EMBL" id="JYDO01000280">
    <property type="protein sequence ID" value="KRZ65930.1"/>
    <property type="molecule type" value="Genomic_DNA"/>
</dbReference>
<accession>A0A0V1M2R5</accession>
<sequence length="91" mass="10668">MTAVVFHTFLEMAIGYFCHLARSYLRLGLSSCLLYIFLIYSIFSQTVQSISLISWLRVFCLIVNDKRLEGLRALTDTHEVYCIYLWGWHPV</sequence>
<reference evidence="1 2" key="1">
    <citation type="submission" date="2015-01" db="EMBL/GenBank/DDBJ databases">
        <title>Evolution of Trichinella species and genotypes.</title>
        <authorList>
            <person name="Korhonen P.K."/>
            <person name="Edoardo P."/>
            <person name="Giuseppe L.R."/>
            <person name="Gasser R.B."/>
        </authorList>
    </citation>
    <scope>NUCLEOTIDE SEQUENCE [LARGE SCALE GENOMIC DNA]</scope>
    <source>
        <strain evidence="1">ISS1980</strain>
    </source>
</reference>
<proteinExistence type="predicted"/>
<organism evidence="1 2">
    <name type="scientific">Trichinella papuae</name>
    <dbReference type="NCBI Taxonomy" id="268474"/>
    <lineage>
        <taxon>Eukaryota</taxon>
        <taxon>Metazoa</taxon>
        <taxon>Ecdysozoa</taxon>
        <taxon>Nematoda</taxon>
        <taxon>Enoplea</taxon>
        <taxon>Dorylaimia</taxon>
        <taxon>Trichinellida</taxon>
        <taxon>Trichinellidae</taxon>
        <taxon>Trichinella</taxon>
    </lineage>
</organism>
<evidence type="ECO:0000313" key="1">
    <source>
        <dbReference type="EMBL" id="KRZ65930.1"/>
    </source>
</evidence>